<name>A0AA37ULG8_9MICO</name>
<dbReference type="SUPFAM" id="SSF53448">
    <property type="entry name" value="Nucleotide-diphospho-sugar transferases"/>
    <property type="match status" value="1"/>
</dbReference>
<keyword evidence="6" id="KW-1185">Reference proteome</keyword>
<feature type="domain" description="Glycosyltransferase 2-like" evidence="3">
    <location>
        <begin position="26"/>
        <end position="144"/>
    </location>
</feature>
<evidence type="ECO:0000313" key="5">
    <source>
        <dbReference type="EMBL" id="GMA28677.1"/>
    </source>
</evidence>
<dbReference type="Proteomes" id="UP001157160">
    <property type="component" value="Unassembled WGS sequence"/>
</dbReference>
<dbReference type="InterPro" id="IPR027791">
    <property type="entry name" value="Galactosyl_T_C"/>
</dbReference>
<feature type="domain" description="Galactosyltransferase C-terminal" evidence="4">
    <location>
        <begin position="179"/>
        <end position="224"/>
    </location>
</feature>
<dbReference type="Pfam" id="PF00535">
    <property type="entry name" value="Glycos_transf_2"/>
    <property type="match status" value="1"/>
</dbReference>
<evidence type="ECO:0000256" key="2">
    <source>
        <dbReference type="SAM" id="MobiDB-lite"/>
    </source>
</evidence>
<keyword evidence="1" id="KW-0808">Transferase</keyword>
<accession>A0AA37ULG8</accession>
<protein>
    <recommendedName>
        <fullName evidence="7">Glycosyltransferase</fullName>
    </recommendedName>
</protein>
<dbReference type="Gene3D" id="3.90.550.10">
    <property type="entry name" value="Spore Coat Polysaccharide Biosynthesis Protein SpsA, Chain A"/>
    <property type="match status" value="1"/>
</dbReference>
<gene>
    <name evidence="5" type="ORF">GCM10025874_19300</name>
</gene>
<dbReference type="RefSeq" id="WP_284232062.1">
    <property type="nucleotide sequence ID" value="NZ_BSUL01000001.1"/>
</dbReference>
<dbReference type="Pfam" id="PF02709">
    <property type="entry name" value="Glyco_transf_7C"/>
    <property type="match status" value="1"/>
</dbReference>
<comment type="caution">
    <text evidence="5">The sequence shown here is derived from an EMBL/GenBank/DDBJ whole genome shotgun (WGS) entry which is preliminary data.</text>
</comment>
<evidence type="ECO:0000259" key="4">
    <source>
        <dbReference type="Pfam" id="PF02709"/>
    </source>
</evidence>
<dbReference type="AlphaFoldDB" id="A0AA37ULG8"/>
<dbReference type="EMBL" id="BSUL01000001">
    <property type="protein sequence ID" value="GMA28677.1"/>
    <property type="molecule type" value="Genomic_DNA"/>
</dbReference>
<dbReference type="PANTHER" id="PTHR43685">
    <property type="entry name" value="GLYCOSYLTRANSFERASE"/>
    <property type="match status" value="1"/>
</dbReference>
<dbReference type="PANTHER" id="PTHR43685:SF3">
    <property type="entry name" value="SLR2126 PROTEIN"/>
    <property type="match status" value="1"/>
</dbReference>
<dbReference type="GO" id="GO:0016740">
    <property type="term" value="F:transferase activity"/>
    <property type="evidence" value="ECO:0007669"/>
    <property type="project" value="UniProtKB-KW"/>
</dbReference>
<evidence type="ECO:0000313" key="6">
    <source>
        <dbReference type="Proteomes" id="UP001157160"/>
    </source>
</evidence>
<dbReference type="InterPro" id="IPR001173">
    <property type="entry name" value="Glyco_trans_2-like"/>
</dbReference>
<reference evidence="5 6" key="1">
    <citation type="journal article" date="2014" name="Int. J. Syst. Evol. Microbiol.">
        <title>Complete genome sequence of Corynebacterium casei LMG S-19264T (=DSM 44701T), isolated from a smear-ripened cheese.</title>
        <authorList>
            <consortium name="US DOE Joint Genome Institute (JGI-PGF)"/>
            <person name="Walter F."/>
            <person name="Albersmeier A."/>
            <person name="Kalinowski J."/>
            <person name="Ruckert C."/>
        </authorList>
    </citation>
    <scope>NUCLEOTIDE SEQUENCE [LARGE SCALE GENOMIC DNA]</scope>
    <source>
        <strain evidence="5 6">NBRC 112289</strain>
    </source>
</reference>
<organism evidence="5 6">
    <name type="scientific">Arenivirga flava</name>
    <dbReference type="NCBI Taxonomy" id="1930060"/>
    <lineage>
        <taxon>Bacteria</taxon>
        <taxon>Bacillati</taxon>
        <taxon>Actinomycetota</taxon>
        <taxon>Actinomycetes</taxon>
        <taxon>Micrococcales</taxon>
        <taxon>Microbacteriaceae</taxon>
        <taxon>Arenivirga</taxon>
    </lineage>
</organism>
<evidence type="ECO:0000256" key="1">
    <source>
        <dbReference type="ARBA" id="ARBA00022679"/>
    </source>
</evidence>
<feature type="region of interest" description="Disordered" evidence="2">
    <location>
        <begin position="1"/>
        <end position="20"/>
    </location>
</feature>
<sequence length="439" mass="47388">MTRRWVPGNGWDALDGAQPDEPPTVTVVLAHYDQQADLDRSLAALAAQDYPRDRVQIVVADDGSPEAPTVPEGVRLVRQADRGFRLAAVRNLGAAQATGEVLCFIDADCTPEPGYLRAVTRLPALLPEAVVVGRRRHAELDGVDGPIAEAGPARELEEPAWLREAYAGSRDLLDADQRSYRFVIGASITTTRWFLEQVGGFDESFDAYGGEDWEWTHRAWNAGAVLAHEPAAVLWHNGPEFAEREDVDEAERVERQNPESIALSRRIAVPGSAGRGVRAAHPHVLVELLGEHRDTAVFATVDALLCALPTAQVAVPAASAALFPHDDRVVAHDDASTRAGVLVRVHEPLLVADAGAEALRALLASLGGASTERVLVHDDAGTLLLDAEASRSTRRRERWGEEAVGERRERLAGVARLDGPLSLAALLGGWSSAQEELER</sequence>
<evidence type="ECO:0000259" key="3">
    <source>
        <dbReference type="Pfam" id="PF00535"/>
    </source>
</evidence>
<evidence type="ECO:0008006" key="7">
    <source>
        <dbReference type="Google" id="ProtNLM"/>
    </source>
</evidence>
<proteinExistence type="predicted"/>
<dbReference type="InterPro" id="IPR029044">
    <property type="entry name" value="Nucleotide-diphossugar_trans"/>
</dbReference>
<dbReference type="InterPro" id="IPR050834">
    <property type="entry name" value="Glycosyltransf_2"/>
</dbReference>